<sequence length="314" mass="35122">MNFNTFDRLVSRKSGHIYRWLLLLLLPAQFSMAQSVMVDGKKMNYTSFGLENRKPGEPVLVFESGMGSGGGAYGMLFPGLSEKAAGIAYDRNGLGGSDIDTTLKSDRDVVMRLHHLLETLKIAPPYVLVGHSLGGAFIRLFIAVYPDDVAGLLFIDPTDFMLTKKEDEEIRTLSGSAMGYRGLSAFMQKRFSADATRTAGERYEMERVRNNGYFKEYVSLAPLPDIPVTVLLAYSRPVEHGEKLLADELKINIVPWFREVDRFRMLHFTALIEKNHNSRVVLLPGRSHGIHHQDPALGTAAVLDLYNQVKNGKR</sequence>
<dbReference type="InterPro" id="IPR050266">
    <property type="entry name" value="AB_hydrolase_sf"/>
</dbReference>
<reference evidence="2 3" key="1">
    <citation type="submission" date="2019-07" db="EMBL/GenBank/DDBJ databases">
        <title>Whole genome shotgun sequence of Chitinophaga cymbidii NBRC 109752.</title>
        <authorList>
            <person name="Hosoyama A."/>
            <person name="Uohara A."/>
            <person name="Ohji S."/>
            <person name="Ichikawa N."/>
        </authorList>
    </citation>
    <scope>NUCLEOTIDE SEQUENCE [LARGE SCALE GENOMIC DNA]</scope>
    <source>
        <strain evidence="2 3">NBRC 109752</strain>
    </source>
</reference>
<protein>
    <recommendedName>
        <fullName evidence="1">AB hydrolase-1 domain-containing protein</fullName>
    </recommendedName>
</protein>
<dbReference type="OrthoDB" id="59888at2"/>
<dbReference type="AlphaFoldDB" id="A0A512RRF2"/>
<accession>A0A512RRF2</accession>
<organism evidence="2 3">
    <name type="scientific">Chitinophaga cymbidii</name>
    <dbReference type="NCBI Taxonomy" id="1096750"/>
    <lineage>
        <taxon>Bacteria</taxon>
        <taxon>Pseudomonadati</taxon>
        <taxon>Bacteroidota</taxon>
        <taxon>Chitinophagia</taxon>
        <taxon>Chitinophagales</taxon>
        <taxon>Chitinophagaceae</taxon>
        <taxon>Chitinophaga</taxon>
    </lineage>
</organism>
<proteinExistence type="predicted"/>
<feature type="domain" description="AB hydrolase-1" evidence="1">
    <location>
        <begin position="61"/>
        <end position="297"/>
    </location>
</feature>
<gene>
    <name evidence="2" type="ORF">CCY01nite_45390</name>
</gene>
<keyword evidence="3" id="KW-1185">Reference proteome</keyword>
<dbReference type="RefSeq" id="WP_146866699.1">
    <property type="nucleotide sequence ID" value="NZ_BKAU01000006.1"/>
</dbReference>
<dbReference type="InterPro" id="IPR000073">
    <property type="entry name" value="AB_hydrolase_1"/>
</dbReference>
<comment type="caution">
    <text evidence="2">The sequence shown here is derived from an EMBL/GenBank/DDBJ whole genome shotgun (WGS) entry which is preliminary data.</text>
</comment>
<dbReference type="Gene3D" id="3.40.50.1820">
    <property type="entry name" value="alpha/beta hydrolase"/>
    <property type="match status" value="1"/>
</dbReference>
<dbReference type="PANTHER" id="PTHR43798">
    <property type="entry name" value="MONOACYLGLYCEROL LIPASE"/>
    <property type="match status" value="1"/>
</dbReference>
<evidence type="ECO:0000313" key="3">
    <source>
        <dbReference type="Proteomes" id="UP000321436"/>
    </source>
</evidence>
<dbReference type="SUPFAM" id="SSF53474">
    <property type="entry name" value="alpha/beta-Hydrolases"/>
    <property type="match status" value="1"/>
</dbReference>
<evidence type="ECO:0000259" key="1">
    <source>
        <dbReference type="Pfam" id="PF12697"/>
    </source>
</evidence>
<dbReference type="InterPro" id="IPR029058">
    <property type="entry name" value="AB_hydrolase_fold"/>
</dbReference>
<name>A0A512RRF2_9BACT</name>
<dbReference type="EMBL" id="BKAU01000006">
    <property type="protein sequence ID" value="GEP98279.1"/>
    <property type="molecule type" value="Genomic_DNA"/>
</dbReference>
<dbReference type="Pfam" id="PF12697">
    <property type="entry name" value="Abhydrolase_6"/>
    <property type="match status" value="1"/>
</dbReference>
<dbReference type="Proteomes" id="UP000321436">
    <property type="component" value="Unassembled WGS sequence"/>
</dbReference>
<evidence type="ECO:0000313" key="2">
    <source>
        <dbReference type="EMBL" id="GEP98279.1"/>
    </source>
</evidence>